<evidence type="ECO:0000256" key="1">
    <source>
        <dbReference type="ARBA" id="ARBA00009275"/>
    </source>
</evidence>
<dbReference type="SUPFAM" id="SSF51556">
    <property type="entry name" value="Metallo-dependent hydrolases"/>
    <property type="match status" value="1"/>
</dbReference>
<dbReference type="Gene3D" id="3.20.20.140">
    <property type="entry name" value="Metal-dependent hydrolases"/>
    <property type="match status" value="1"/>
</dbReference>
<dbReference type="CDD" id="cd01310">
    <property type="entry name" value="TatD_DNAse"/>
    <property type="match status" value="1"/>
</dbReference>
<keyword evidence="5" id="KW-1185">Reference proteome</keyword>
<gene>
    <name evidence="4" type="ORF">ACFPDQ_08550</name>
</gene>
<comment type="similarity">
    <text evidence="1">Belongs to the metallo-dependent hydrolases superfamily. TatD-type hydrolase family.</text>
</comment>
<dbReference type="GO" id="GO:0016787">
    <property type="term" value="F:hydrolase activity"/>
    <property type="evidence" value="ECO:0007669"/>
    <property type="project" value="UniProtKB-KW"/>
</dbReference>
<dbReference type="RefSeq" id="WP_119330923.1">
    <property type="nucleotide sequence ID" value="NZ_JBHSJH010000003.1"/>
</dbReference>
<organism evidence="4 5">
    <name type="scientific">Pseudofrancisella aestuarii</name>
    <dbReference type="NCBI Taxonomy" id="2670347"/>
    <lineage>
        <taxon>Bacteria</taxon>
        <taxon>Pseudomonadati</taxon>
        <taxon>Pseudomonadota</taxon>
        <taxon>Gammaproteobacteria</taxon>
        <taxon>Thiotrichales</taxon>
        <taxon>Francisellaceae</taxon>
        <taxon>Pseudofrancisella</taxon>
    </lineage>
</organism>
<dbReference type="Proteomes" id="UP001595926">
    <property type="component" value="Unassembled WGS sequence"/>
</dbReference>
<sequence>MLVDAHIHVDAYTDNQLLKVINQCEKLNIKLFAVSMDIQSYLRNVKLESLNPNIIKSSFGVHPWKASKYSKNIEIIDEYLDKSLMIGEIGLDRRFLDYASPYDDQLDVFEYILSSSLMKDKLLNLHTSGAEKDVLNYLQKYSHNNFIIHWYNGPLELLVDYLALGGYFTIGLEVLFSKKIQKILELLPIDRVLLETDNPSAWPWLKKLPENDVGMPYLLLEVLEKIAKQKKIDIEECREQIISNQKQSMPLFY</sequence>
<keyword evidence="3 4" id="KW-0378">Hydrolase</keyword>
<dbReference type="InterPro" id="IPR032466">
    <property type="entry name" value="Metal_Hydrolase"/>
</dbReference>
<dbReference type="PIRSF" id="PIRSF005902">
    <property type="entry name" value="DNase_TatD"/>
    <property type="match status" value="1"/>
</dbReference>
<evidence type="ECO:0000313" key="5">
    <source>
        <dbReference type="Proteomes" id="UP001595926"/>
    </source>
</evidence>
<evidence type="ECO:0000313" key="4">
    <source>
        <dbReference type="EMBL" id="MFC4893096.1"/>
    </source>
</evidence>
<dbReference type="EMBL" id="JBHSJH010000003">
    <property type="protein sequence ID" value="MFC4893096.1"/>
    <property type="molecule type" value="Genomic_DNA"/>
</dbReference>
<evidence type="ECO:0000256" key="3">
    <source>
        <dbReference type="ARBA" id="ARBA00022801"/>
    </source>
</evidence>
<keyword evidence="2" id="KW-0479">Metal-binding</keyword>
<dbReference type="PANTHER" id="PTHR46317:SF1">
    <property type="entry name" value="HYDROLASE, TATD FAMILY"/>
    <property type="match status" value="1"/>
</dbReference>
<name>A0ABV9TE92_9GAMM</name>
<reference evidence="5" key="1">
    <citation type="journal article" date="2019" name="Int. J. Syst. Evol. Microbiol.">
        <title>The Global Catalogue of Microorganisms (GCM) 10K type strain sequencing project: providing services to taxonomists for standard genome sequencing and annotation.</title>
        <authorList>
            <consortium name="The Broad Institute Genomics Platform"/>
            <consortium name="The Broad Institute Genome Sequencing Center for Infectious Disease"/>
            <person name="Wu L."/>
            <person name="Ma J."/>
        </authorList>
    </citation>
    <scope>NUCLEOTIDE SEQUENCE [LARGE SCALE GENOMIC DNA]</scope>
    <source>
        <strain evidence="5">CGMCC 1.13718</strain>
    </source>
</reference>
<protein>
    <submittedName>
        <fullName evidence="4">TatD family hydrolase</fullName>
    </submittedName>
</protein>
<proteinExistence type="inferred from homology"/>
<dbReference type="InterPro" id="IPR001130">
    <property type="entry name" value="TatD-like"/>
</dbReference>
<evidence type="ECO:0000256" key="2">
    <source>
        <dbReference type="ARBA" id="ARBA00022723"/>
    </source>
</evidence>
<dbReference type="Pfam" id="PF01026">
    <property type="entry name" value="TatD_DNase"/>
    <property type="match status" value="1"/>
</dbReference>
<comment type="caution">
    <text evidence="4">The sequence shown here is derived from an EMBL/GenBank/DDBJ whole genome shotgun (WGS) entry which is preliminary data.</text>
</comment>
<accession>A0ABV9TE92</accession>
<dbReference type="PANTHER" id="PTHR46317">
    <property type="entry name" value="HYDROLASE OF PHP SUPERFAMILY-RELATED PROTEIN"/>
    <property type="match status" value="1"/>
</dbReference>